<keyword evidence="1" id="KW-0732">Signal</keyword>
<dbReference type="InterPro" id="IPR036278">
    <property type="entry name" value="Sialidase_sf"/>
</dbReference>
<dbReference type="Gene3D" id="2.120.10.10">
    <property type="match status" value="1"/>
</dbReference>
<accession>A0ABS2UM10</accession>
<protein>
    <submittedName>
        <fullName evidence="3">RICIN domain-containing protein</fullName>
    </submittedName>
</protein>
<keyword evidence="4" id="KW-1185">Reference proteome</keyword>
<dbReference type="SMART" id="SM00458">
    <property type="entry name" value="RICIN"/>
    <property type="match status" value="1"/>
</dbReference>
<dbReference type="PANTHER" id="PTHR38792">
    <property type="entry name" value="BNR/ASP-BOX REPEAT DOMAIN PROTEIN (AFU_ORTHOLOGUE AFUA_7G06430)-RELATED"/>
    <property type="match status" value="1"/>
</dbReference>
<feature type="chain" id="PRO_5047486730" evidence="1">
    <location>
        <begin position="18"/>
        <end position="538"/>
    </location>
</feature>
<evidence type="ECO:0000256" key="1">
    <source>
        <dbReference type="SAM" id="SignalP"/>
    </source>
</evidence>
<organism evidence="3 4">
    <name type="scientific">Streptomyces zhihengii</name>
    <dbReference type="NCBI Taxonomy" id="1818004"/>
    <lineage>
        <taxon>Bacteria</taxon>
        <taxon>Bacillati</taxon>
        <taxon>Actinomycetota</taxon>
        <taxon>Actinomycetes</taxon>
        <taxon>Kitasatosporales</taxon>
        <taxon>Streptomycetaceae</taxon>
        <taxon>Streptomyces</taxon>
    </lineage>
</organism>
<name>A0ABS2UM10_9ACTN</name>
<reference evidence="3 4" key="1">
    <citation type="journal article" date="2016" name="Arch. Microbiol.">
        <title>Streptomyces zhihengii sp. nov., isolated from rhizospheric soil of Psammosilene tunicoides.</title>
        <authorList>
            <person name="Huang M.J."/>
            <person name="Fei J.J."/>
            <person name="Salam N."/>
            <person name="Kim C.J."/>
            <person name="Hozzein W.N."/>
            <person name="Xiao M."/>
            <person name="Huang H.Q."/>
            <person name="Li W.J."/>
        </authorList>
    </citation>
    <scope>NUCLEOTIDE SEQUENCE [LARGE SCALE GENOMIC DNA]</scope>
    <source>
        <strain evidence="3 4">YIM T102</strain>
    </source>
</reference>
<comment type="caution">
    <text evidence="3">The sequence shown here is derived from an EMBL/GenBank/DDBJ whole genome shotgun (WGS) entry which is preliminary data.</text>
</comment>
<dbReference type="Pfam" id="PF00652">
    <property type="entry name" value="Ricin_B_lectin"/>
    <property type="match status" value="1"/>
</dbReference>
<evidence type="ECO:0000313" key="4">
    <source>
        <dbReference type="Proteomes" id="UP000664109"/>
    </source>
</evidence>
<dbReference type="SUPFAM" id="SSF50939">
    <property type="entry name" value="Sialidases"/>
    <property type="match status" value="1"/>
</dbReference>
<dbReference type="SUPFAM" id="SSF50370">
    <property type="entry name" value="Ricin B-like lectins"/>
    <property type="match status" value="1"/>
</dbReference>
<dbReference type="Proteomes" id="UP000664109">
    <property type="component" value="Unassembled WGS sequence"/>
</dbReference>
<sequence length="538" mass="56114">MAAAAVLGLAAPPPAAAVPGAAPAPVAAAATGTPLGQGTGLYPRAVRLAHNGAANGRVLASTVTFGGSNGLGAIHESTDGGASFRQVGTVADPESAGGQGLCCATLFELPSRVGNLPAGTLLWASSAGQDEAGRRMALRVWRSNDVGRSWSYLSSCATAGNTGGLWEPEFSVAADGALVCTYADETDPGHSQKLSSARSYDGVRWQDHRDTVASTWSADRPGMPVVRRLPNGTYMMSFEICNPGGQYQCVVHYRTSADGWNWGDPAFLGYRPQTVDGKYFRAAPTLAWAPAPDGGPNGRLLLVGQQLLNRDGTPAADSGRTLLANTENGTGPWYEVEAPVRVPGPTANYCQNYSSPLLPSADGRQVLQIATDWDGGVCRPYVGTGLVTGTADAAGVVDGGRYRLLNANSAHCLDVAGDSRVPGGAVQQWTCNGLGPQEWILRARGEGRFTLTGRNSGHCLDLENGSSVPGADVRQWGCNGAPAQDWRLVNAGRNAYRLVSAASGQCLDVSGGSREPGADVRQWTCNGLQPQLWVLQRL</sequence>
<dbReference type="CDD" id="cd00161">
    <property type="entry name" value="beta-trefoil_Ricin-like"/>
    <property type="match status" value="1"/>
</dbReference>
<feature type="signal peptide" evidence="1">
    <location>
        <begin position="1"/>
        <end position="17"/>
    </location>
</feature>
<evidence type="ECO:0000313" key="3">
    <source>
        <dbReference type="EMBL" id="MBM9617745.1"/>
    </source>
</evidence>
<proteinExistence type="predicted"/>
<dbReference type="InterPro" id="IPR000772">
    <property type="entry name" value="Ricin_B_lectin"/>
</dbReference>
<dbReference type="PROSITE" id="PS50231">
    <property type="entry name" value="RICIN_B_LECTIN"/>
    <property type="match status" value="1"/>
</dbReference>
<feature type="domain" description="Ricin B lectin" evidence="2">
    <location>
        <begin position="399"/>
        <end position="536"/>
    </location>
</feature>
<gene>
    <name evidence="3" type="ORF">JE024_03130</name>
</gene>
<dbReference type="Gene3D" id="2.80.10.50">
    <property type="match status" value="1"/>
</dbReference>
<dbReference type="InterPro" id="IPR035992">
    <property type="entry name" value="Ricin_B-like_lectins"/>
</dbReference>
<evidence type="ECO:0000259" key="2">
    <source>
        <dbReference type="SMART" id="SM00458"/>
    </source>
</evidence>
<dbReference type="PANTHER" id="PTHR38792:SF3">
    <property type="entry name" value="BNR_ASP-BOX REPEAT DOMAIN PROTEIN (AFU_ORTHOLOGUE AFUA_7G06430)-RELATED"/>
    <property type="match status" value="1"/>
</dbReference>
<dbReference type="EMBL" id="JAFEJA010000001">
    <property type="protein sequence ID" value="MBM9617745.1"/>
    <property type="molecule type" value="Genomic_DNA"/>
</dbReference>
<dbReference type="CDD" id="cd15482">
    <property type="entry name" value="Sialidase_non-viral"/>
    <property type="match status" value="1"/>
</dbReference>